<dbReference type="HOGENOM" id="CLU_1360696_0_0_1"/>
<reference evidence="2 3" key="1">
    <citation type="journal article" date="2014" name="Proc. Natl. Acad. Sci. U.S.A.">
        <title>Trajectory and genomic determinants of fungal-pathogen speciation and host adaptation.</title>
        <authorList>
            <person name="Hu X."/>
            <person name="Xiao G."/>
            <person name="Zheng P."/>
            <person name="Shang Y."/>
            <person name="Su Y."/>
            <person name="Zhang X."/>
            <person name="Liu X."/>
            <person name="Zhan S."/>
            <person name="St Leger R.J."/>
            <person name="Wang C."/>
        </authorList>
    </citation>
    <scope>NUCLEOTIDE SEQUENCE [LARGE SCALE GENOMIC DNA]</scope>
    <source>
        <strain evidence="2 3">ARSEF 1941</strain>
    </source>
</reference>
<dbReference type="AlphaFoldDB" id="A0A0B2WVB7"/>
<dbReference type="Proteomes" id="UP000030816">
    <property type="component" value="Unassembled WGS sequence"/>
</dbReference>
<gene>
    <name evidence="2" type="ORF">MAM_04994</name>
</gene>
<protein>
    <submittedName>
        <fullName evidence="2">Uncharacterized protein</fullName>
    </submittedName>
</protein>
<organism evidence="2 3">
    <name type="scientific">Metarhizium album (strain ARSEF 1941)</name>
    <dbReference type="NCBI Taxonomy" id="1081103"/>
    <lineage>
        <taxon>Eukaryota</taxon>
        <taxon>Fungi</taxon>
        <taxon>Dikarya</taxon>
        <taxon>Ascomycota</taxon>
        <taxon>Pezizomycotina</taxon>
        <taxon>Sordariomycetes</taxon>
        <taxon>Hypocreomycetidae</taxon>
        <taxon>Hypocreales</taxon>
        <taxon>Clavicipitaceae</taxon>
        <taxon>Metarhizium</taxon>
    </lineage>
</organism>
<accession>A0A0B2WVB7</accession>
<evidence type="ECO:0000313" key="2">
    <source>
        <dbReference type="EMBL" id="KHN97397.1"/>
    </source>
</evidence>
<comment type="caution">
    <text evidence="2">The sequence shown here is derived from an EMBL/GenBank/DDBJ whole genome shotgun (WGS) entry which is preliminary data.</text>
</comment>
<sequence>MGMPYVQFKVLGRLCQSLGVSIWEIREEHCPVMTTGPADIVYSTTYLKACEAEKAEQIPRMKEAMLDRAAKRGREESRQAPVPVHGDLAKSRWAPGSAAGPAPREDTRAAVEGIKAVPFPPGRDWKTCFEIPSAKLRQCMPPAVRVVCRVNLHGAGRASCRQSSRESFNQQELFAPVLAFPPGLDFFWTNAMDAHAEANRA</sequence>
<proteinExistence type="predicted"/>
<feature type="region of interest" description="Disordered" evidence="1">
    <location>
        <begin position="70"/>
        <end position="106"/>
    </location>
</feature>
<evidence type="ECO:0000256" key="1">
    <source>
        <dbReference type="SAM" id="MobiDB-lite"/>
    </source>
</evidence>
<keyword evidence="3" id="KW-1185">Reference proteome</keyword>
<name>A0A0B2WVB7_METAS</name>
<dbReference type="RefSeq" id="XP_040678463.1">
    <property type="nucleotide sequence ID" value="XM_040823792.1"/>
</dbReference>
<dbReference type="EMBL" id="AZHE01000011">
    <property type="protein sequence ID" value="KHN97397.1"/>
    <property type="molecule type" value="Genomic_DNA"/>
</dbReference>
<evidence type="ECO:0000313" key="3">
    <source>
        <dbReference type="Proteomes" id="UP000030816"/>
    </source>
</evidence>
<dbReference type="GeneID" id="63739449"/>
<dbReference type="OrthoDB" id="4935577at2759"/>